<evidence type="ECO:0000313" key="4">
    <source>
        <dbReference type="Proteomes" id="UP001055159"/>
    </source>
</evidence>
<evidence type="ECO:0000313" key="5">
    <source>
        <dbReference type="Proteomes" id="UP001140272"/>
    </source>
</evidence>
<dbReference type="Proteomes" id="UP001140272">
    <property type="component" value="Unassembled WGS sequence"/>
</dbReference>
<dbReference type="AlphaFoldDB" id="A0A9X2YCZ4"/>
<feature type="region of interest" description="Disordered" evidence="1">
    <location>
        <begin position="172"/>
        <end position="193"/>
    </location>
</feature>
<name>A0A9X2YCZ4_9MYCO</name>
<sequence length="286" mass="31718">MSQTIRHRLHILEAADWKAGVITLLAPSSPYRPWRCAFGEARPGDYALLALGTDPQSVLTVLARVDDEGTLSGALLGMSGHRADLFEVATLASTLDLGDEAFTGWRLDDGVAERVILAVHETRVHGDPYHRYGHSSLAAARNLLGFNGRCQICDTAIDLTVPDARDQIHIHTADQSPRPDPHPPIRTPDDDGRRLTGLPHLRDAATDWPVVTCRDCHDGMRRGGFGSSIDYAFARHPRCPRCGGQRSRHIVYGLPNDPRSWEPWIAIGGCRLCDENWTCELCRHNW</sequence>
<evidence type="ECO:0000256" key="1">
    <source>
        <dbReference type="SAM" id="MobiDB-lite"/>
    </source>
</evidence>
<reference evidence="3" key="3">
    <citation type="submission" date="2022-08" db="EMBL/GenBank/DDBJ databases">
        <title>Whole genome sequencing of non-tuberculosis mycobacteria type-strains.</title>
        <authorList>
            <person name="Igarashi Y."/>
            <person name="Osugi A."/>
            <person name="Mitarai S."/>
        </authorList>
    </citation>
    <scope>NUCLEOTIDE SEQUENCE</scope>
    <source>
        <strain evidence="3">JCM 16372</strain>
    </source>
</reference>
<evidence type="ECO:0000313" key="2">
    <source>
        <dbReference type="EMBL" id="MCV7071045.1"/>
    </source>
</evidence>
<dbReference type="EMBL" id="JACKRN010000434">
    <property type="protein sequence ID" value="MCV7071045.1"/>
    <property type="molecule type" value="Genomic_DNA"/>
</dbReference>
<protein>
    <submittedName>
        <fullName evidence="2">Uncharacterized protein</fullName>
    </submittedName>
</protein>
<evidence type="ECO:0000313" key="3">
    <source>
        <dbReference type="EMBL" id="ULP37683.1"/>
    </source>
</evidence>
<dbReference type="EMBL" id="CP092427">
    <property type="protein sequence ID" value="ULP37683.1"/>
    <property type="molecule type" value="Genomic_DNA"/>
</dbReference>
<reference evidence="2" key="2">
    <citation type="journal article" date="2022" name="BMC Genomics">
        <title>Comparative genome analysis of mycobacteria focusing on tRNA and non-coding RNA.</title>
        <authorList>
            <person name="Behra P.R.K."/>
            <person name="Pettersson B.M.F."/>
            <person name="Ramesh M."/>
            <person name="Das S."/>
            <person name="Dasgupta S."/>
            <person name="Kirsebom L.A."/>
        </authorList>
    </citation>
    <scope>NUCLEOTIDE SEQUENCE</scope>
    <source>
        <strain evidence="2">DSM 45406</strain>
    </source>
</reference>
<dbReference type="Proteomes" id="UP001055159">
    <property type="component" value="Chromosome"/>
</dbReference>
<reference evidence="2" key="1">
    <citation type="submission" date="2020-07" db="EMBL/GenBank/DDBJ databases">
        <authorList>
            <person name="Pettersson B.M.F."/>
            <person name="Behra P.R.K."/>
            <person name="Ramesh M."/>
            <person name="Das S."/>
            <person name="Dasgupta S."/>
            <person name="Kirsebom L.A."/>
        </authorList>
    </citation>
    <scope>NUCLEOTIDE SEQUENCE</scope>
    <source>
        <strain evidence="2">DSM 45406</strain>
    </source>
</reference>
<gene>
    <name evidence="2" type="ORF">H7H73_12030</name>
    <name evidence="3" type="ORF">MJO55_04395</name>
</gene>
<accession>A0A9X2YCZ4</accession>
<dbReference type="RefSeq" id="WP_052428694.1">
    <property type="nucleotide sequence ID" value="NZ_CP092427.2"/>
</dbReference>
<proteinExistence type="predicted"/>
<keyword evidence="4" id="KW-1185">Reference proteome</keyword>
<organism evidence="2 5">
    <name type="scientific">Mycolicibacterium rufum</name>
    <dbReference type="NCBI Taxonomy" id="318424"/>
    <lineage>
        <taxon>Bacteria</taxon>
        <taxon>Bacillati</taxon>
        <taxon>Actinomycetota</taxon>
        <taxon>Actinomycetes</taxon>
        <taxon>Mycobacteriales</taxon>
        <taxon>Mycobacteriaceae</taxon>
        <taxon>Mycolicibacterium</taxon>
    </lineage>
</organism>